<gene>
    <name evidence="3" type="ORF">QQX04_08185</name>
</gene>
<keyword evidence="2" id="KW-0812">Transmembrane</keyword>
<evidence type="ECO:0000256" key="2">
    <source>
        <dbReference type="SAM" id="Phobius"/>
    </source>
</evidence>
<dbReference type="Proteomes" id="UP001172738">
    <property type="component" value="Unassembled WGS sequence"/>
</dbReference>
<organism evidence="3 4">
    <name type="scientific">Demequina zhanjiangensis</name>
    <dbReference type="NCBI Taxonomy" id="3051659"/>
    <lineage>
        <taxon>Bacteria</taxon>
        <taxon>Bacillati</taxon>
        <taxon>Actinomycetota</taxon>
        <taxon>Actinomycetes</taxon>
        <taxon>Micrococcales</taxon>
        <taxon>Demequinaceae</taxon>
        <taxon>Demequina</taxon>
    </lineage>
</organism>
<accession>A0ABT8G1E3</accession>
<comment type="caution">
    <text evidence="3">The sequence shown here is derived from an EMBL/GenBank/DDBJ whole genome shotgun (WGS) entry which is preliminary data.</text>
</comment>
<evidence type="ECO:0000313" key="4">
    <source>
        <dbReference type="Proteomes" id="UP001172738"/>
    </source>
</evidence>
<protein>
    <submittedName>
        <fullName evidence="3">Uncharacterized protein</fullName>
    </submittedName>
</protein>
<keyword evidence="2" id="KW-1133">Transmembrane helix</keyword>
<keyword evidence="2" id="KW-0472">Membrane</keyword>
<evidence type="ECO:0000313" key="3">
    <source>
        <dbReference type="EMBL" id="MDN4472964.1"/>
    </source>
</evidence>
<feature type="compositionally biased region" description="Gly residues" evidence="1">
    <location>
        <begin position="82"/>
        <end position="99"/>
    </location>
</feature>
<dbReference type="RefSeq" id="WP_301128039.1">
    <property type="nucleotide sequence ID" value="NZ_JAUHPV010000004.1"/>
</dbReference>
<feature type="region of interest" description="Disordered" evidence="1">
    <location>
        <begin position="58"/>
        <end position="99"/>
    </location>
</feature>
<dbReference type="EMBL" id="JAUHPV010000004">
    <property type="protein sequence ID" value="MDN4472964.1"/>
    <property type="molecule type" value="Genomic_DNA"/>
</dbReference>
<proteinExistence type="predicted"/>
<sequence>MSGNVAFASVLHHVVPLSGGTIEDASDPGLLPVIAAIAIGLPMVGVLVFFFWVKIRDRDDPSGPVLRPSVKDLDDEESDGLDAGGSGTDEPGEGSGGAR</sequence>
<name>A0ABT8G1E3_9MICO</name>
<reference evidence="3" key="1">
    <citation type="submission" date="2023-06" db="EMBL/GenBank/DDBJ databases">
        <title>SYSU T00b26.</title>
        <authorList>
            <person name="Gao L."/>
            <person name="Fang B.-Z."/>
            <person name="Li W.-J."/>
        </authorList>
    </citation>
    <scope>NUCLEOTIDE SEQUENCE</scope>
    <source>
        <strain evidence="3">SYSU T00b26</strain>
    </source>
</reference>
<keyword evidence="4" id="KW-1185">Reference proteome</keyword>
<feature type="transmembrane region" description="Helical" evidence="2">
    <location>
        <begin position="29"/>
        <end position="53"/>
    </location>
</feature>
<evidence type="ECO:0000256" key="1">
    <source>
        <dbReference type="SAM" id="MobiDB-lite"/>
    </source>
</evidence>